<dbReference type="Proteomes" id="UP000672032">
    <property type="component" value="Chromosome 8"/>
</dbReference>
<evidence type="ECO:0000313" key="3">
    <source>
        <dbReference type="Proteomes" id="UP000672032"/>
    </source>
</evidence>
<evidence type="ECO:0000313" key="2">
    <source>
        <dbReference type="EMBL" id="QSZ37330.1"/>
    </source>
</evidence>
<name>A0A8A3PQB6_9HELO</name>
<feature type="compositionally biased region" description="Polar residues" evidence="1">
    <location>
        <begin position="150"/>
        <end position="193"/>
    </location>
</feature>
<feature type="region of interest" description="Disordered" evidence="1">
    <location>
        <begin position="150"/>
        <end position="209"/>
    </location>
</feature>
<reference evidence="2" key="1">
    <citation type="submission" date="2020-10" db="EMBL/GenBank/DDBJ databases">
        <title>Genome Sequence of Monilinia vaccinii-corymbosi Sheds Light on Mummy Berry Disease Infection of Blueberry and Mating Type.</title>
        <authorList>
            <person name="Yow A.G."/>
            <person name="Zhang Y."/>
            <person name="Bansal K."/>
            <person name="Eacker S.M."/>
            <person name="Sullivan S."/>
            <person name="Liachko I."/>
            <person name="Cubeta M.A."/>
            <person name="Rollins J.A."/>
            <person name="Ashrafi H."/>
        </authorList>
    </citation>
    <scope>NUCLEOTIDE SEQUENCE</scope>
    <source>
        <strain evidence="2">RL-1</strain>
    </source>
</reference>
<feature type="compositionally biased region" description="Low complexity" evidence="1">
    <location>
        <begin position="194"/>
        <end position="209"/>
    </location>
</feature>
<sequence length="292" mass="29811">MPRMALPTIFSKVVGIQARQTTAFSTTCGFLNDNANQPLIASSGSQCTFDTANTLWGMCRTDVTVPTDCGFGGYCVDTGSCSTGCGATWTDVNTLSWYESRVSQDFATPNEMFSAKRKGASFCVSSILVIATTTAPIPVSTSEVVSSIAKTTSGSSPQSNSEPASHATSASAPDSGSRTSAATKSSNSQSILNSAPSGSSGSQSSDSASLSRLSPKVSIFTISGSIVTSFLGPTNTIGGATISISITSTPTPKSTPSPTSSTAAPPKPESPPKYNFRALIGIALGAHELLLQ</sequence>
<dbReference type="AlphaFoldDB" id="A0A8A3PQB6"/>
<evidence type="ECO:0000256" key="1">
    <source>
        <dbReference type="SAM" id="MobiDB-lite"/>
    </source>
</evidence>
<dbReference type="EMBL" id="CP063412">
    <property type="protein sequence ID" value="QSZ37330.1"/>
    <property type="molecule type" value="Genomic_DNA"/>
</dbReference>
<gene>
    <name evidence="2" type="ORF">DSL72_009428</name>
</gene>
<dbReference type="OrthoDB" id="3547571at2759"/>
<proteinExistence type="predicted"/>
<organism evidence="2 3">
    <name type="scientific">Monilinia vaccinii-corymbosi</name>
    <dbReference type="NCBI Taxonomy" id="61207"/>
    <lineage>
        <taxon>Eukaryota</taxon>
        <taxon>Fungi</taxon>
        <taxon>Dikarya</taxon>
        <taxon>Ascomycota</taxon>
        <taxon>Pezizomycotina</taxon>
        <taxon>Leotiomycetes</taxon>
        <taxon>Helotiales</taxon>
        <taxon>Sclerotiniaceae</taxon>
        <taxon>Monilinia</taxon>
    </lineage>
</organism>
<accession>A0A8A3PQB6</accession>
<keyword evidence="3" id="KW-1185">Reference proteome</keyword>
<feature type="compositionally biased region" description="Low complexity" evidence="1">
    <location>
        <begin position="247"/>
        <end position="264"/>
    </location>
</feature>
<feature type="region of interest" description="Disordered" evidence="1">
    <location>
        <begin position="247"/>
        <end position="272"/>
    </location>
</feature>
<protein>
    <submittedName>
        <fullName evidence="2">Uncharacterized protein</fullName>
    </submittedName>
</protein>